<sequence length="191" mass="22093">MKLAFVELPFFEKYRAEYLSDDEYRALQNELLENPEKGDLIQGSNGLRKIRVANSKRNKGKRGGARAIYYHYINNKTIYFFTIYGKETKDDLKPEELKQGFEEMGRHLEGKITLRTEILEKPSPITITPEEVKAIRQRLNLSQAVFARKLRTSVRTFQAWEQGKTKPSAHASLLLRMVDKAPQTFELIAGI</sequence>
<keyword evidence="3" id="KW-0804">Transcription</keyword>
<evidence type="ECO:0000256" key="2">
    <source>
        <dbReference type="ARBA" id="ARBA00023125"/>
    </source>
</evidence>
<dbReference type="SUPFAM" id="SSF47413">
    <property type="entry name" value="lambda repressor-like DNA-binding domains"/>
    <property type="match status" value="1"/>
</dbReference>
<dbReference type="EMBL" id="AAZJ01000012">
    <property type="protein sequence ID" value="EDK13201.1"/>
    <property type="molecule type" value="Genomic_DNA"/>
</dbReference>
<evidence type="ECO:0000313" key="6">
    <source>
        <dbReference type="Proteomes" id="UP000005596"/>
    </source>
</evidence>
<dbReference type="EC" id="2.9.1.1" evidence="5"/>
<dbReference type="PROSITE" id="PS50943">
    <property type="entry name" value="HTH_CROC1"/>
    <property type="match status" value="1"/>
</dbReference>
<name>A4P065_HAEIF</name>
<dbReference type="InterPro" id="IPR010982">
    <property type="entry name" value="Lambda_DNA-bd_dom_sf"/>
</dbReference>
<keyword evidence="5" id="KW-0808">Transferase</keyword>
<dbReference type="InterPro" id="IPR032758">
    <property type="entry name" value="MqsA/HigA-2"/>
</dbReference>
<dbReference type="GO" id="GO:0004125">
    <property type="term" value="F:L-seryl-tRNA(Sec) selenium transferase activity"/>
    <property type="evidence" value="ECO:0007669"/>
    <property type="project" value="UniProtKB-EC"/>
</dbReference>
<dbReference type="Gene3D" id="1.10.260.40">
    <property type="entry name" value="lambda repressor-like DNA-binding domains"/>
    <property type="match status" value="1"/>
</dbReference>
<protein>
    <submittedName>
        <fullName evidence="5">Selenocysteine synthase</fullName>
        <ecNumber evidence="5">2.9.1.1</ecNumber>
    </submittedName>
</protein>
<evidence type="ECO:0000256" key="1">
    <source>
        <dbReference type="ARBA" id="ARBA00023015"/>
    </source>
</evidence>
<evidence type="ECO:0000313" key="5">
    <source>
        <dbReference type="EMBL" id="EDK13201.1"/>
    </source>
</evidence>
<dbReference type="InterPro" id="IPR001387">
    <property type="entry name" value="Cro/C1-type_HTH"/>
</dbReference>
<evidence type="ECO:0000256" key="3">
    <source>
        <dbReference type="ARBA" id="ARBA00023163"/>
    </source>
</evidence>
<reference evidence="5 6" key="1">
    <citation type="journal article" date="2007" name="Genome Biol.">
        <title>Characterization and modeling of the Haemophilus influenzae core and supragenomes based on the complete genomic sequences of Rd and 12 clinical nontypeable strains.</title>
        <authorList>
            <person name="Hogg J.S."/>
            <person name="Hu F.Z."/>
            <person name="Janto B."/>
            <person name="Boissy R."/>
            <person name="Hayes J."/>
            <person name="Keefe R."/>
            <person name="Post J.C."/>
            <person name="Ehrlich G.D."/>
        </authorList>
    </citation>
    <scope>NUCLEOTIDE SEQUENCE [LARGE SCALE GENOMIC DNA]</scope>
    <source>
        <strain evidence="5 6">22.4-21</strain>
    </source>
</reference>
<feature type="domain" description="HTH cro/C1-type" evidence="4">
    <location>
        <begin position="132"/>
        <end position="169"/>
    </location>
</feature>
<organism evidence="5 6">
    <name type="scientific">Haemophilus influenzae 22.4-21</name>
    <dbReference type="NCBI Taxonomy" id="375063"/>
    <lineage>
        <taxon>Bacteria</taxon>
        <taxon>Pseudomonadati</taxon>
        <taxon>Pseudomonadota</taxon>
        <taxon>Gammaproteobacteria</taxon>
        <taxon>Pasteurellales</taxon>
        <taxon>Pasteurellaceae</taxon>
        <taxon>Haemophilus</taxon>
    </lineage>
</organism>
<dbReference type="PANTHER" id="PTHR36511">
    <property type="entry name" value="MERR FAMILY BACTERIAL REGULATORY PROTEIN"/>
    <property type="match status" value="1"/>
</dbReference>
<dbReference type="GO" id="GO:0003677">
    <property type="term" value="F:DNA binding"/>
    <property type="evidence" value="ECO:0007669"/>
    <property type="project" value="UniProtKB-KW"/>
</dbReference>
<dbReference type="InterPro" id="IPR052359">
    <property type="entry name" value="HTH-type_reg/antitoxin"/>
</dbReference>
<dbReference type="CDD" id="cd00093">
    <property type="entry name" value="HTH_XRE"/>
    <property type="match status" value="1"/>
</dbReference>
<dbReference type="BioCyc" id="HINF375063:G119K-1845-MONOMER"/>
<dbReference type="Pfam" id="PF15731">
    <property type="entry name" value="MqsA_antitoxin"/>
    <property type="match status" value="1"/>
</dbReference>
<keyword evidence="2" id="KW-0238">DNA-binding</keyword>
<proteinExistence type="predicted"/>
<gene>
    <name evidence="5" type="ORF">CGSHiR3021_02713</name>
</gene>
<evidence type="ECO:0000259" key="4">
    <source>
        <dbReference type="PROSITE" id="PS50943"/>
    </source>
</evidence>
<dbReference type="AlphaFoldDB" id="A4P065"/>
<dbReference type="Proteomes" id="UP000005596">
    <property type="component" value="Unassembled WGS sequence"/>
</dbReference>
<dbReference type="PANTHER" id="PTHR36511:SF3">
    <property type="entry name" value="ANTITOXIN HIGA-2"/>
    <property type="match status" value="1"/>
</dbReference>
<keyword evidence="1" id="KW-0805">Transcription regulation</keyword>
<dbReference type="SMART" id="SM00530">
    <property type="entry name" value="HTH_XRE"/>
    <property type="match status" value="1"/>
</dbReference>
<accession>A4P065</accession>